<dbReference type="RefSeq" id="XP_012651385.1">
    <property type="nucleotide sequence ID" value="XM_012795931.1"/>
</dbReference>
<dbReference type="InParanoid" id="W7XGG9"/>
<sequence>MKQKKLRDRELNPGLLRDRQEYQPLYYLGLLEFILLKRLVIFTNLFENNQLIAYANCQQFTKYKLKILRFFTNLIPNNYIKKIISNQSSAHLIVSVSSPPQPKGTYKVGVAKPDPTDFKNPFFRPCEFTVRLDNPCFTISVNKSSQDRCNFILKIKVLILKSGKESTWYQCIIQNHPWLIFKRQTHYANRFIFQQLHIILYYLF</sequence>
<name>W7XGG9_TETTS</name>
<dbReference type="GeneID" id="24439538"/>
<dbReference type="EMBL" id="GG662828">
    <property type="protein sequence ID" value="EWS76078.1"/>
    <property type="molecule type" value="Genomic_DNA"/>
</dbReference>
<dbReference type="OrthoDB" id="442692at2759"/>
<organism evidence="1 2">
    <name type="scientific">Tetrahymena thermophila (strain SB210)</name>
    <dbReference type="NCBI Taxonomy" id="312017"/>
    <lineage>
        <taxon>Eukaryota</taxon>
        <taxon>Sar</taxon>
        <taxon>Alveolata</taxon>
        <taxon>Ciliophora</taxon>
        <taxon>Intramacronucleata</taxon>
        <taxon>Oligohymenophorea</taxon>
        <taxon>Hymenostomatida</taxon>
        <taxon>Tetrahymenina</taxon>
        <taxon>Tetrahymenidae</taxon>
        <taxon>Tetrahymena</taxon>
    </lineage>
</organism>
<gene>
    <name evidence="1" type="ORF">TTHERM_000550971</name>
</gene>
<dbReference type="Proteomes" id="UP000009168">
    <property type="component" value="Unassembled WGS sequence"/>
</dbReference>
<dbReference type="KEGG" id="tet:TTHERM_000550971"/>
<keyword evidence="2" id="KW-1185">Reference proteome</keyword>
<reference evidence="2" key="1">
    <citation type="journal article" date="2006" name="PLoS Biol.">
        <title>Macronuclear genome sequence of the ciliate Tetrahymena thermophila, a model eukaryote.</title>
        <authorList>
            <person name="Eisen J.A."/>
            <person name="Coyne R.S."/>
            <person name="Wu M."/>
            <person name="Wu D."/>
            <person name="Thiagarajan M."/>
            <person name="Wortman J.R."/>
            <person name="Badger J.H."/>
            <person name="Ren Q."/>
            <person name="Amedeo P."/>
            <person name="Jones K.M."/>
            <person name="Tallon L.J."/>
            <person name="Delcher A.L."/>
            <person name="Salzberg S.L."/>
            <person name="Silva J.C."/>
            <person name="Haas B.J."/>
            <person name="Majoros W.H."/>
            <person name="Farzad M."/>
            <person name="Carlton J.M."/>
            <person name="Smith R.K. Jr."/>
            <person name="Garg J."/>
            <person name="Pearlman R.E."/>
            <person name="Karrer K.M."/>
            <person name="Sun L."/>
            <person name="Manning G."/>
            <person name="Elde N.C."/>
            <person name="Turkewitz A.P."/>
            <person name="Asai D.J."/>
            <person name="Wilkes D.E."/>
            <person name="Wang Y."/>
            <person name="Cai H."/>
            <person name="Collins K."/>
            <person name="Stewart B.A."/>
            <person name="Lee S.R."/>
            <person name="Wilamowska K."/>
            <person name="Weinberg Z."/>
            <person name="Ruzzo W.L."/>
            <person name="Wloga D."/>
            <person name="Gaertig J."/>
            <person name="Frankel J."/>
            <person name="Tsao C.-C."/>
            <person name="Gorovsky M.A."/>
            <person name="Keeling P.J."/>
            <person name="Waller R.F."/>
            <person name="Patron N.J."/>
            <person name="Cherry J.M."/>
            <person name="Stover N.A."/>
            <person name="Krieger C.J."/>
            <person name="del Toro C."/>
            <person name="Ryder H.F."/>
            <person name="Williamson S.C."/>
            <person name="Barbeau R.A."/>
            <person name="Hamilton E.P."/>
            <person name="Orias E."/>
        </authorList>
    </citation>
    <scope>NUCLEOTIDE SEQUENCE [LARGE SCALE GENOMIC DNA]</scope>
    <source>
        <strain evidence="2">SB210</strain>
    </source>
</reference>
<protein>
    <submittedName>
        <fullName evidence="1">Uncharacterized protein</fullName>
    </submittedName>
</protein>
<evidence type="ECO:0000313" key="1">
    <source>
        <dbReference type="EMBL" id="EWS76078.1"/>
    </source>
</evidence>
<evidence type="ECO:0000313" key="2">
    <source>
        <dbReference type="Proteomes" id="UP000009168"/>
    </source>
</evidence>
<accession>W7XGG9</accession>
<dbReference type="AlphaFoldDB" id="W7XGG9"/>
<proteinExistence type="predicted"/>